<organism evidence="6 7">
    <name type="scientific">Camellia sinensis</name>
    <name type="common">Tea plant</name>
    <name type="synonym">Thea sinensis</name>
    <dbReference type="NCBI Taxonomy" id="4442"/>
    <lineage>
        <taxon>Eukaryota</taxon>
        <taxon>Viridiplantae</taxon>
        <taxon>Streptophyta</taxon>
        <taxon>Embryophyta</taxon>
        <taxon>Tracheophyta</taxon>
        <taxon>Spermatophyta</taxon>
        <taxon>Magnoliopsida</taxon>
        <taxon>eudicotyledons</taxon>
        <taxon>Gunneridae</taxon>
        <taxon>Pentapetalae</taxon>
        <taxon>asterids</taxon>
        <taxon>Ericales</taxon>
        <taxon>Theaceae</taxon>
        <taxon>Camellia</taxon>
    </lineage>
</organism>
<dbReference type="Proteomes" id="UP000593564">
    <property type="component" value="Unassembled WGS sequence"/>
</dbReference>
<dbReference type="Pfam" id="PF03492">
    <property type="entry name" value="Methyltransf_7"/>
    <property type="match status" value="1"/>
</dbReference>
<comment type="similarity">
    <text evidence="1">Belongs to the methyltransferase superfamily. Type-7 methyltransferase family.</text>
</comment>
<dbReference type="EMBL" id="JACBKZ010000003">
    <property type="protein sequence ID" value="KAF5955779.1"/>
    <property type="molecule type" value="Genomic_DNA"/>
</dbReference>
<protein>
    <recommendedName>
        <fullName evidence="8">Jasmonate O-methyltransferase</fullName>
    </recommendedName>
</protein>
<evidence type="ECO:0000256" key="1">
    <source>
        <dbReference type="ARBA" id="ARBA00007967"/>
    </source>
</evidence>
<keyword evidence="7" id="KW-1185">Reference proteome</keyword>
<dbReference type="Gene3D" id="3.40.50.150">
    <property type="entry name" value="Vaccinia Virus protein VP39"/>
    <property type="match status" value="1"/>
</dbReference>
<dbReference type="GO" id="GO:0032259">
    <property type="term" value="P:methylation"/>
    <property type="evidence" value="ECO:0007669"/>
    <property type="project" value="UniProtKB-KW"/>
</dbReference>
<comment type="caution">
    <text evidence="6">The sequence shown here is derived from an EMBL/GenBank/DDBJ whole genome shotgun (WGS) entry which is preliminary data.</text>
</comment>
<keyword evidence="3" id="KW-0808">Transferase</keyword>
<dbReference type="Gene3D" id="1.10.1200.270">
    <property type="entry name" value="Methyltransferase, alpha-helical capping domain"/>
    <property type="match status" value="1"/>
</dbReference>
<dbReference type="PANTHER" id="PTHR31009">
    <property type="entry name" value="S-ADENOSYL-L-METHIONINE:CARBOXYL METHYLTRANSFERASE FAMILY PROTEIN"/>
    <property type="match status" value="1"/>
</dbReference>
<keyword evidence="2" id="KW-0489">Methyltransferase</keyword>
<reference evidence="6 7" key="2">
    <citation type="submission" date="2020-07" db="EMBL/GenBank/DDBJ databases">
        <title>Genome assembly of wild tea tree DASZ reveals pedigree and selection history of tea varieties.</title>
        <authorList>
            <person name="Zhang W."/>
        </authorList>
    </citation>
    <scope>NUCLEOTIDE SEQUENCE [LARGE SCALE GENOMIC DNA]</scope>
    <source>
        <strain evidence="7">cv. G240</strain>
        <tissue evidence="6">Leaf</tissue>
    </source>
</reference>
<accession>A0A7J7HT01</accession>
<keyword evidence="5" id="KW-0460">Magnesium</keyword>
<dbReference type="GO" id="GO:0008168">
    <property type="term" value="F:methyltransferase activity"/>
    <property type="evidence" value="ECO:0007669"/>
    <property type="project" value="UniProtKB-KW"/>
</dbReference>
<dbReference type="InterPro" id="IPR042086">
    <property type="entry name" value="MeTrfase_capping"/>
</dbReference>
<proteinExistence type="inferred from homology"/>
<dbReference type="InterPro" id="IPR005299">
    <property type="entry name" value="MeTrfase_7"/>
</dbReference>
<evidence type="ECO:0000256" key="4">
    <source>
        <dbReference type="ARBA" id="ARBA00022723"/>
    </source>
</evidence>
<dbReference type="GO" id="GO:0046872">
    <property type="term" value="F:metal ion binding"/>
    <property type="evidence" value="ECO:0007669"/>
    <property type="project" value="UniProtKB-KW"/>
</dbReference>
<evidence type="ECO:0000313" key="7">
    <source>
        <dbReference type="Proteomes" id="UP000593564"/>
    </source>
</evidence>
<evidence type="ECO:0000256" key="5">
    <source>
        <dbReference type="ARBA" id="ARBA00022842"/>
    </source>
</evidence>
<evidence type="ECO:0000256" key="3">
    <source>
        <dbReference type="ARBA" id="ARBA00022679"/>
    </source>
</evidence>
<dbReference type="AlphaFoldDB" id="A0A7J7HT01"/>
<evidence type="ECO:0000313" key="6">
    <source>
        <dbReference type="EMBL" id="KAF5955779.1"/>
    </source>
</evidence>
<keyword evidence="4" id="KW-0479">Metal-binding</keyword>
<sequence>MEVMQILHMNKGEGETSYAKNSTVQRKIMSFANSIIEEAVVDMLCSNNNFFFPESIGIADLGCSSGPNSLEVISEIIDIVYATNHRMGRPLPELRVSLNDLPGNDFNYLFESLPEFYSKLKEEKGGCFDRCFISGMPGSFYGRLYPSKSLHFVHSSSSLHWLSQVPPSLKSKVSTHLNKGKIYISKTSPKCVLEGYSSQFQNDFSKFLESRSEEMVGGGRMVLSFMGRRCADPCTEESCYHWELLAQALMSMASQGLVEEEKLDSFNAPYYAPCPEELKAVVQAEGSFIIDRLEAFEIDWDGGQVSSNSSSVAQDQKTGFEPMLSSGQRVAKTIRAVVESMLASHFGRSIMDELFRRYSEIVDDHLSRNRTKYIDLVVSFTRKP</sequence>
<name>A0A7J7HT01_CAMSI</name>
<evidence type="ECO:0000256" key="2">
    <source>
        <dbReference type="ARBA" id="ARBA00022603"/>
    </source>
</evidence>
<reference evidence="7" key="1">
    <citation type="journal article" date="2020" name="Nat. Commun.">
        <title>Genome assembly of wild tea tree DASZ reveals pedigree and selection history of tea varieties.</title>
        <authorList>
            <person name="Zhang W."/>
            <person name="Zhang Y."/>
            <person name="Qiu H."/>
            <person name="Guo Y."/>
            <person name="Wan H."/>
            <person name="Zhang X."/>
            <person name="Scossa F."/>
            <person name="Alseekh S."/>
            <person name="Zhang Q."/>
            <person name="Wang P."/>
            <person name="Xu L."/>
            <person name="Schmidt M.H."/>
            <person name="Jia X."/>
            <person name="Li D."/>
            <person name="Zhu A."/>
            <person name="Guo F."/>
            <person name="Chen W."/>
            <person name="Ni D."/>
            <person name="Usadel B."/>
            <person name="Fernie A.R."/>
            <person name="Wen W."/>
        </authorList>
    </citation>
    <scope>NUCLEOTIDE SEQUENCE [LARGE SCALE GENOMIC DNA]</scope>
    <source>
        <strain evidence="7">cv. G240</strain>
    </source>
</reference>
<dbReference type="InterPro" id="IPR029063">
    <property type="entry name" value="SAM-dependent_MTases_sf"/>
</dbReference>
<dbReference type="SUPFAM" id="SSF53335">
    <property type="entry name" value="S-adenosyl-L-methionine-dependent methyltransferases"/>
    <property type="match status" value="1"/>
</dbReference>
<evidence type="ECO:0008006" key="8">
    <source>
        <dbReference type="Google" id="ProtNLM"/>
    </source>
</evidence>
<gene>
    <name evidence="6" type="ORF">HYC85_008635</name>
</gene>